<dbReference type="PROSITE" id="PS51163">
    <property type="entry name" value="YRDC"/>
    <property type="match status" value="1"/>
</dbReference>
<dbReference type="InterPro" id="IPR006070">
    <property type="entry name" value="Sua5-like_dom"/>
</dbReference>
<dbReference type="Pfam" id="PF01956">
    <property type="entry name" value="EMC3_TMCO1"/>
    <property type="match status" value="1"/>
</dbReference>
<accession>A0AA36MRD3</accession>
<protein>
    <recommendedName>
        <fullName evidence="4">ER membrane protein complex subunit 3</fullName>
    </recommendedName>
    <alternativeName>
        <fullName evidence="3">Threonylcarbamoyl-AMP synthase</fullName>
    </alternativeName>
</protein>
<dbReference type="InterPro" id="IPR002809">
    <property type="entry name" value="EMC3/TMCO1"/>
</dbReference>
<organism evidence="10 11">
    <name type="scientific">Effrenium voratum</name>
    <dbReference type="NCBI Taxonomy" id="2562239"/>
    <lineage>
        <taxon>Eukaryota</taxon>
        <taxon>Sar</taxon>
        <taxon>Alveolata</taxon>
        <taxon>Dinophyceae</taxon>
        <taxon>Suessiales</taxon>
        <taxon>Symbiodiniaceae</taxon>
        <taxon>Effrenium</taxon>
    </lineage>
</organism>
<dbReference type="Proteomes" id="UP001178507">
    <property type="component" value="Unassembled WGS sequence"/>
</dbReference>
<dbReference type="PANTHER" id="PTHR13116">
    <property type="entry name" value="ER MEMBRANE PROTEIN COMPLEX SUBUNIT 3"/>
    <property type="match status" value="1"/>
</dbReference>
<comment type="caution">
    <text evidence="10">The sequence shown here is derived from an EMBL/GenBank/DDBJ whole genome shotgun (WGS) entry which is preliminary data.</text>
</comment>
<dbReference type="PANTHER" id="PTHR13116:SF5">
    <property type="entry name" value="ER MEMBRANE PROTEIN COMPLEX SUBUNIT 3"/>
    <property type="match status" value="1"/>
</dbReference>
<keyword evidence="7 8" id="KW-0472">Membrane</keyword>
<evidence type="ECO:0000256" key="1">
    <source>
        <dbReference type="ARBA" id="ARBA00004141"/>
    </source>
</evidence>
<gene>
    <name evidence="10" type="ORF">EVOR1521_LOCUS10059</name>
</gene>
<dbReference type="InterPro" id="IPR017945">
    <property type="entry name" value="DHBP_synth_RibB-like_a/b_dom"/>
</dbReference>
<dbReference type="Gene3D" id="3.90.870.10">
    <property type="entry name" value="DHBP synthase"/>
    <property type="match status" value="1"/>
</dbReference>
<dbReference type="GO" id="GO:0034975">
    <property type="term" value="P:protein folding in endoplasmic reticulum"/>
    <property type="evidence" value="ECO:0007669"/>
    <property type="project" value="TreeGrafter"/>
</dbReference>
<evidence type="ECO:0000256" key="5">
    <source>
        <dbReference type="ARBA" id="ARBA00022692"/>
    </source>
</evidence>
<dbReference type="AlphaFoldDB" id="A0AA36MRD3"/>
<proteinExistence type="inferred from homology"/>
<evidence type="ECO:0000256" key="3">
    <source>
        <dbReference type="ARBA" id="ARBA00015492"/>
    </source>
</evidence>
<keyword evidence="11" id="KW-1185">Reference proteome</keyword>
<evidence type="ECO:0000313" key="10">
    <source>
        <dbReference type="EMBL" id="CAJ1382740.1"/>
    </source>
</evidence>
<evidence type="ECO:0000256" key="6">
    <source>
        <dbReference type="ARBA" id="ARBA00022989"/>
    </source>
</evidence>
<dbReference type="SMART" id="SM01415">
    <property type="entry name" value="DUF106"/>
    <property type="match status" value="1"/>
</dbReference>
<feature type="transmembrane region" description="Helical" evidence="8">
    <location>
        <begin position="13"/>
        <end position="35"/>
    </location>
</feature>
<dbReference type="SUPFAM" id="SSF55821">
    <property type="entry name" value="YrdC/RibB"/>
    <property type="match status" value="1"/>
</dbReference>
<dbReference type="Pfam" id="PF01300">
    <property type="entry name" value="Sua5_yciO_yrdC"/>
    <property type="match status" value="1"/>
</dbReference>
<comment type="similarity">
    <text evidence="2">Belongs to the EMC3 family.</text>
</comment>
<feature type="transmembrane region" description="Helical" evidence="8">
    <location>
        <begin position="116"/>
        <end position="139"/>
    </location>
</feature>
<evidence type="ECO:0000256" key="4">
    <source>
        <dbReference type="ARBA" id="ARBA00020822"/>
    </source>
</evidence>
<name>A0AA36MRD3_9DINO</name>
<keyword evidence="6 8" id="KW-1133">Transmembrane helix</keyword>
<dbReference type="EMBL" id="CAUJNA010000940">
    <property type="protein sequence ID" value="CAJ1382740.1"/>
    <property type="molecule type" value="Genomic_DNA"/>
</dbReference>
<evidence type="ECO:0000259" key="9">
    <source>
        <dbReference type="PROSITE" id="PS51163"/>
    </source>
</evidence>
<evidence type="ECO:0000313" key="11">
    <source>
        <dbReference type="Proteomes" id="UP001178507"/>
    </source>
</evidence>
<evidence type="ECO:0000256" key="8">
    <source>
        <dbReference type="SAM" id="Phobius"/>
    </source>
</evidence>
<comment type="subcellular location">
    <subcellularLocation>
        <location evidence="1">Membrane</location>
        <topology evidence="1">Multi-pass membrane protein</topology>
    </subcellularLocation>
</comment>
<feature type="domain" description="YrdC-like" evidence="9">
    <location>
        <begin position="279"/>
        <end position="473"/>
    </location>
</feature>
<reference evidence="10" key="1">
    <citation type="submission" date="2023-08" db="EMBL/GenBank/DDBJ databases">
        <authorList>
            <person name="Chen Y."/>
            <person name="Shah S."/>
            <person name="Dougan E. K."/>
            <person name="Thang M."/>
            <person name="Chan C."/>
        </authorList>
    </citation>
    <scope>NUCLEOTIDE SEQUENCE</scope>
</reference>
<dbReference type="GO" id="GO:0003725">
    <property type="term" value="F:double-stranded RNA binding"/>
    <property type="evidence" value="ECO:0007669"/>
    <property type="project" value="InterPro"/>
</dbReference>
<dbReference type="GO" id="GO:0072546">
    <property type="term" value="C:EMC complex"/>
    <property type="evidence" value="ECO:0007669"/>
    <property type="project" value="TreeGrafter"/>
</dbReference>
<evidence type="ECO:0000256" key="7">
    <source>
        <dbReference type="ARBA" id="ARBA00023136"/>
    </source>
</evidence>
<dbReference type="InterPro" id="IPR008568">
    <property type="entry name" value="EMC3"/>
</dbReference>
<evidence type="ECO:0000256" key="2">
    <source>
        <dbReference type="ARBA" id="ARBA00005376"/>
    </source>
</evidence>
<keyword evidence="5 8" id="KW-0812">Transmembrane</keyword>
<sequence length="488" mass="54340">MGILLDPKIRDNALLPIFVVVVLTSMIRSSLMILFKSDPKVDVKEVKTQSMLGRCKMLRAASHFLTEKAFKSRKAYFVKKDVGVLVKSVPKAKDPMEALSGGSDPMAAMGMMKGQMVFMVSQGLLAYWVSHLFSGFLVAKTPFPLTFQFKGMLQRGVEVTSLEPGYVSSLCWYMFVMMSSHSLIGLVQSFFTKSDVEAEDPMMAMMGTMGGAPMMPGGGPDPAKTYKAEQDNLEMILHEFVLENVETELWRKWKNQIPHLEQSFPVLLLVLLRLDEAHLNQLDTVLHSLATDGMGVVPTDTQNAYVTAMSSKRGTQRIYNIKGVADQRKPLSLLCSDLSMASRYCDMTAIPRRWFQALKTCLPGPYTFILRASAEVPRVVLEHKAHSKIWKRREVGIRVPDHPVVKHLVQDLDAPLLSSSAPADAWDIWEQHKSKLDFVVAAPAEDWQEIQEGASTVLDLTMEEPVLRRQGLGDVSAFEGVIEASVAS</sequence>